<reference evidence="11" key="1">
    <citation type="submission" date="2017-04" db="EMBL/GenBank/DDBJ databases">
        <title>Population genomics of picophytoplankton unveils novel chromosome hypervariability.</title>
        <authorList>
            <consortium name="DOE Joint Genome Institute"/>
            <person name="Blanc-Mathieu R."/>
            <person name="Krasovec M."/>
            <person name="Hebrard M."/>
            <person name="Yau S."/>
            <person name="Desgranges E."/>
            <person name="Martin J."/>
            <person name="Schackwitz W."/>
            <person name="Kuo A."/>
            <person name="Salin G."/>
            <person name="Donnadieu C."/>
            <person name="Desdevises Y."/>
            <person name="Sanchez-Ferandin S."/>
            <person name="Moreau H."/>
            <person name="Rivals E."/>
            <person name="Grigoriev I.V."/>
            <person name="Grimsley N."/>
            <person name="Eyre-Walker A."/>
            <person name="Piganeau G."/>
        </authorList>
    </citation>
    <scope>NUCLEOTIDE SEQUENCE [LARGE SCALE GENOMIC DNA]</scope>
    <source>
        <strain evidence="11">RCC 1115</strain>
    </source>
</reference>
<dbReference type="PROSITE" id="PS00211">
    <property type="entry name" value="ABC_TRANSPORTER_1"/>
    <property type="match status" value="1"/>
</dbReference>
<evidence type="ECO:0000313" key="11">
    <source>
        <dbReference type="EMBL" id="OUS45964.1"/>
    </source>
</evidence>
<evidence type="ECO:0000256" key="8">
    <source>
        <dbReference type="SAM" id="MobiDB-lite"/>
    </source>
</evidence>
<evidence type="ECO:0000256" key="5">
    <source>
        <dbReference type="ARBA" id="ARBA00022840"/>
    </source>
</evidence>
<dbReference type="InterPro" id="IPR013525">
    <property type="entry name" value="ABC2_TM"/>
</dbReference>
<gene>
    <name evidence="11" type="ORF">BE221DRAFT_146269</name>
</gene>
<keyword evidence="6 9" id="KW-1133">Transmembrane helix</keyword>
<evidence type="ECO:0000256" key="1">
    <source>
        <dbReference type="ARBA" id="ARBA00004141"/>
    </source>
</evidence>
<feature type="transmembrane region" description="Helical" evidence="9">
    <location>
        <begin position="522"/>
        <end position="544"/>
    </location>
</feature>
<dbReference type="Pfam" id="PF00005">
    <property type="entry name" value="ABC_tran"/>
    <property type="match status" value="1"/>
</dbReference>
<feature type="transmembrane region" description="Helical" evidence="9">
    <location>
        <begin position="382"/>
        <end position="405"/>
    </location>
</feature>
<dbReference type="Gene3D" id="3.40.50.300">
    <property type="entry name" value="P-loop containing nucleotide triphosphate hydrolases"/>
    <property type="match status" value="1"/>
</dbReference>
<dbReference type="InterPro" id="IPR027417">
    <property type="entry name" value="P-loop_NTPase"/>
</dbReference>
<evidence type="ECO:0000256" key="9">
    <source>
        <dbReference type="SAM" id="Phobius"/>
    </source>
</evidence>
<evidence type="ECO:0000256" key="7">
    <source>
        <dbReference type="ARBA" id="ARBA00023136"/>
    </source>
</evidence>
<feature type="region of interest" description="Disordered" evidence="8">
    <location>
        <begin position="645"/>
        <end position="667"/>
    </location>
</feature>
<dbReference type="InterPro" id="IPR050352">
    <property type="entry name" value="ABCG_transporters"/>
</dbReference>
<name>A0A1Y5ICL5_OSTTA</name>
<dbReference type="GO" id="GO:0005524">
    <property type="term" value="F:ATP binding"/>
    <property type="evidence" value="ECO:0007669"/>
    <property type="project" value="UniProtKB-KW"/>
</dbReference>
<dbReference type="InterPro" id="IPR017871">
    <property type="entry name" value="ABC_transporter-like_CS"/>
</dbReference>
<dbReference type="SMART" id="SM00382">
    <property type="entry name" value="AAA"/>
    <property type="match status" value="1"/>
</dbReference>
<dbReference type="GO" id="GO:0016020">
    <property type="term" value="C:membrane"/>
    <property type="evidence" value="ECO:0007669"/>
    <property type="project" value="UniProtKB-SubCell"/>
</dbReference>
<dbReference type="AlphaFoldDB" id="A0A1Y5ICL5"/>
<dbReference type="Proteomes" id="UP000195557">
    <property type="component" value="Unassembled WGS sequence"/>
</dbReference>
<evidence type="ECO:0000256" key="3">
    <source>
        <dbReference type="ARBA" id="ARBA00022692"/>
    </source>
</evidence>
<dbReference type="Pfam" id="PF19055">
    <property type="entry name" value="ABC2_membrane_7"/>
    <property type="match status" value="1"/>
</dbReference>
<dbReference type="eggNOG" id="KOG0061">
    <property type="taxonomic scope" value="Eukaryota"/>
</dbReference>
<dbReference type="PROSITE" id="PS50893">
    <property type="entry name" value="ABC_TRANSPORTER_2"/>
    <property type="match status" value="1"/>
</dbReference>
<dbReference type="InterPro" id="IPR043926">
    <property type="entry name" value="ABCG_dom"/>
</dbReference>
<keyword evidence="5" id="KW-0067">ATP-binding</keyword>
<evidence type="ECO:0000256" key="2">
    <source>
        <dbReference type="ARBA" id="ARBA00022448"/>
    </source>
</evidence>
<dbReference type="GO" id="GO:0016887">
    <property type="term" value="F:ATP hydrolysis activity"/>
    <property type="evidence" value="ECO:0007669"/>
    <property type="project" value="InterPro"/>
</dbReference>
<evidence type="ECO:0000256" key="4">
    <source>
        <dbReference type="ARBA" id="ARBA00022741"/>
    </source>
</evidence>
<dbReference type="InterPro" id="IPR003439">
    <property type="entry name" value="ABC_transporter-like_ATP-bd"/>
</dbReference>
<protein>
    <submittedName>
        <fullName evidence="11">ABC family transporter: white protein-like protein</fullName>
    </submittedName>
</protein>
<feature type="domain" description="ABC transporter" evidence="10">
    <location>
        <begin position="42"/>
        <end position="290"/>
    </location>
</feature>
<dbReference type="PANTHER" id="PTHR48041:SF41">
    <property type="entry name" value="ABC TRANSPORTER G FAMILY"/>
    <property type="match status" value="1"/>
</dbReference>
<organism evidence="11">
    <name type="scientific">Ostreococcus tauri</name>
    <name type="common">Marine green alga</name>
    <dbReference type="NCBI Taxonomy" id="70448"/>
    <lineage>
        <taxon>Eukaryota</taxon>
        <taxon>Viridiplantae</taxon>
        <taxon>Chlorophyta</taxon>
        <taxon>Mamiellophyceae</taxon>
        <taxon>Mamiellales</taxon>
        <taxon>Bathycoccaceae</taxon>
        <taxon>Ostreococcus</taxon>
    </lineage>
</organism>
<feature type="transmembrane region" description="Helical" evidence="9">
    <location>
        <begin position="608"/>
        <end position="630"/>
    </location>
</feature>
<dbReference type="PANTHER" id="PTHR48041">
    <property type="entry name" value="ABC TRANSPORTER G FAMILY MEMBER 28"/>
    <property type="match status" value="1"/>
</dbReference>
<comment type="subcellular location">
    <subcellularLocation>
        <location evidence="1">Membrane</location>
        <topology evidence="1">Multi-pass membrane protein</topology>
    </subcellularLocation>
</comment>
<dbReference type="EMBL" id="KZ155785">
    <property type="protein sequence ID" value="OUS45964.1"/>
    <property type="molecule type" value="Genomic_DNA"/>
</dbReference>
<evidence type="ECO:0000259" key="10">
    <source>
        <dbReference type="PROSITE" id="PS50893"/>
    </source>
</evidence>
<dbReference type="GO" id="GO:0140359">
    <property type="term" value="F:ABC-type transporter activity"/>
    <property type="evidence" value="ECO:0007669"/>
    <property type="project" value="InterPro"/>
</dbReference>
<keyword evidence="7 9" id="KW-0472">Membrane</keyword>
<keyword evidence="3 9" id="KW-0812">Transmembrane</keyword>
<dbReference type="Pfam" id="PF01061">
    <property type="entry name" value="ABC2_membrane"/>
    <property type="match status" value="1"/>
</dbReference>
<keyword evidence="2" id="KW-0813">Transport</keyword>
<dbReference type="CDD" id="cd03213">
    <property type="entry name" value="ABCG_EPDR"/>
    <property type="match status" value="1"/>
</dbReference>
<evidence type="ECO:0000256" key="6">
    <source>
        <dbReference type="ARBA" id="ARBA00022989"/>
    </source>
</evidence>
<keyword evidence="4" id="KW-0547">Nucleotide-binding</keyword>
<dbReference type="InterPro" id="IPR003593">
    <property type="entry name" value="AAA+_ATPase"/>
</dbReference>
<feature type="transmembrane region" description="Helical" evidence="9">
    <location>
        <begin position="417"/>
        <end position="439"/>
    </location>
</feature>
<dbReference type="SUPFAM" id="SSF52540">
    <property type="entry name" value="P-loop containing nucleoside triphosphate hydrolases"/>
    <property type="match status" value="1"/>
</dbReference>
<proteinExistence type="predicted"/>
<feature type="transmembrane region" description="Helical" evidence="9">
    <location>
        <begin position="493"/>
        <end position="515"/>
    </location>
</feature>
<sequence>MPDGRRSADAVRDAYALEQAHRAPSARARASTRASERGGATFTFRDVRYDVRGSKDGTSRAILRGVWGAASPGEVLALMGPTGSGKTSLLNVLAGRVPASGGVARGTILVDEKPREETFMREKVAYVMQEELLFPHLTVEETLTLHCRLRRAALTEAQVEASVSEIIGELGLTKVRQSPVGAPGSIPRGVSGGERKRVNIGVELVGDPEAIFLDEPTSGLDSFQAQRCIFALRALAQTGRTVVCTIHQPRSSIYAMFTQLLLISEGRLLYIGDAQQAVEYFSQLKFECPHLTNPADFFMDITSVDVRNPEREKSSRARIEFFAAEAAERRLGEKAIERSLEKHRARTMAASTRDDEDTTHASWIKQFILLTQRGSKNQRRNVIGVGVTLVIELVYAAIAAVLFRGVGYDQKGIQDRIGCLFFVTLNVAYTAALPVINVFSVEKAIVVRERSSGAYQWAPYYVSKYVAELPKLISRLAYTSLIYWVVGLRRSAYNFWVFVAVVITEVMSMTAAGLLMASAMPVGAALALGPAFITIFSLFGGIYLNMNSIPDGAKWIRFINPIYYAYGALVANEFGGDDLSFSCDASDGRCLTTGKDVLELYAFADVKIGIFIMAQFLLQIGLHLLAYLGLLRASQQFLPLSAVTPKEDVTAEEEDSSEGNENRKETV</sequence>
<accession>A0A1Y5ICL5</accession>